<evidence type="ECO:0000313" key="1">
    <source>
        <dbReference type="EMBL" id="GBN39158.1"/>
    </source>
</evidence>
<proteinExistence type="predicted"/>
<accession>A0A4Y2NI68</accession>
<evidence type="ECO:0000313" key="2">
    <source>
        <dbReference type="Proteomes" id="UP000499080"/>
    </source>
</evidence>
<organism evidence="1 2">
    <name type="scientific">Araneus ventricosus</name>
    <name type="common">Orbweaver spider</name>
    <name type="synonym">Epeira ventricosa</name>
    <dbReference type="NCBI Taxonomy" id="182803"/>
    <lineage>
        <taxon>Eukaryota</taxon>
        <taxon>Metazoa</taxon>
        <taxon>Ecdysozoa</taxon>
        <taxon>Arthropoda</taxon>
        <taxon>Chelicerata</taxon>
        <taxon>Arachnida</taxon>
        <taxon>Araneae</taxon>
        <taxon>Araneomorphae</taxon>
        <taxon>Entelegynae</taxon>
        <taxon>Araneoidea</taxon>
        <taxon>Araneidae</taxon>
        <taxon>Araneus</taxon>
    </lineage>
</organism>
<reference evidence="1 2" key="1">
    <citation type="journal article" date="2019" name="Sci. Rep.">
        <title>Orb-weaving spider Araneus ventricosus genome elucidates the spidroin gene catalogue.</title>
        <authorList>
            <person name="Kono N."/>
            <person name="Nakamura H."/>
            <person name="Ohtoshi R."/>
            <person name="Moran D.A.P."/>
            <person name="Shinohara A."/>
            <person name="Yoshida Y."/>
            <person name="Fujiwara M."/>
            <person name="Mori M."/>
            <person name="Tomita M."/>
            <person name="Arakawa K."/>
        </authorList>
    </citation>
    <scope>NUCLEOTIDE SEQUENCE [LARGE SCALE GENOMIC DNA]</scope>
</reference>
<dbReference type="EMBL" id="BGPR01009298">
    <property type="protein sequence ID" value="GBN39158.1"/>
    <property type="molecule type" value="Genomic_DNA"/>
</dbReference>
<dbReference type="Proteomes" id="UP000499080">
    <property type="component" value="Unassembled WGS sequence"/>
</dbReference>
<keyword evidence="2" id="KW-1185">Reference proteome</keyword>
<sequence length="99" mass="11038">MASGLVSASVFSRVVAVNSSHVKGGEWPDGVSASVHWSAAEIFAKLRAVEKKIPRLFEFHRSHSTSTNIEPLKVWTSQMPSEQGLRCRPIFQNYRSIPK</sequence>
<comment type="caution">
    <text evidence="1">The sequence shown here is derived from an EMBL/GenBank/DDBJ whole genome shotgun (WGS) entry which is preliminary data.</text>
</comment>
<name>A0A4Y2NI68_ARAVE</name>
<protein>
    <submittedName>
        <fullName evidence="1">Uncharacterized protein</fullName>
    </submittedName>
</protein>
<dbReference type="AlphaFoldDB" id="A0A4Y2NI68"/>
<gene>
    <name evidence="1" type="ORF">AVEN_117840_1</name>
</gene>